<dbReference type="Proteomes" id="UP000053555">
    <property type="component" value="Unassembled WGS sequence"/>
</dbReference>
<feature type="compositionally biased region" description="Basic and acidic residues" evidence="1">
    <location>
        <begin position="22"/>
        <end position="37"/>
    </location>
</feature>
<name>A0A0B2R3B8_GLYSO</name>
<sequence length="51" mass="5540">MAMLSLNTLSLGFLSRKMAHNEEKDPIDAQPLHHDEGGGEEVEGASPLPRL</sequence>
<organism evidence="2">
    <name type="scientific">Glycine soja</name>
    <name type="common">Wild soybean</name>
    <dbReference type="NCBI Taxonomy" id="3848"/>
    <lineage>
        <taxon>Eukaryota</taxon>
        <taxon>Viridiplantae</taxon>
        <taxon>Streptophyta</taxon>
        <taxon>Embryophyta</taxon>
        <taxon>Tracheophyta</taxon>
        <taxon>Spermatophyta</taxon>
        <taxon>Magnoliopsida</taxon>
        <taxon>eudicotyledons</taxon>
        <taxon>Gunneridae</taxon>
        <taxon>Pentapetalae</taxon>
        <taxon>rosids</taxon>
        <taxon>fabids</taxon>
        <taxon>Fabales</taxon>
        <taxon>Fabaceae</taxon>
        <taxon>Papilionoideae</taxon>
        <taxon>50 kb inversion clade</taxon>
        <taxon>NPAAA clade</taxon>
        <taxon>indigoferoid/millettioid clade</taxon>
        <taxon>Phaseoleae</taxon>
        <taxon>Glycine</taxon>
        <taxon>Glycine subgen. Soja</taxon>
    </lineage>
</organism>
<dbReference type="AlphaFoldDB" id="A0A0B2R3B8"/>
<reference evidence="2" key="1">
    <citation type="submission" date="2014-07" db="EMBL/GenBank/DDBJ databases">
        <title>Identification of a novel salt tolerance gene in wild soybean by whole-genome sequencing.</title>
        <authorList>
            <person name="Lam H.-M."/>
            <person name="Qi X."/>
            <person name="Li M.-W."/>
            <person name="Liu X."/>
            <person name="Xie M."/>
            <person name="Ni M."/>
            <person name="Xu X."/>
        </authorList>
    </citation>
    <scope>NUCLEOTIDE SEQUENCE [LARGE SCALE GENOMIC DNA]</scope>
    <source>
        <tissue evidence="2">Root</tissue>
    </source>
</reference>
<gene>
    <name evidence="2" type="ORF">glysoja_029316</name>
</gene>
<proteinExistence type="predicted"/>
<accession>A0A0B2R3B8</accession>
<dbReference type="EMBL" id="KN653908">
    <property type="protein sequence ID" value="KHN26362.1"/>
    <property type="molecule type" value="Genomic_DNA"/>
</dbReference>
<feature type="region of interest" description="Disordered" evidence="1">
    <location>
        <begin position="22"/>
        <end position="51"/>
    </location>
</feature>
<evidence type="ECO:0000256" key="1">
    <source>
        <dbReference type="SAM" id="MobiDB-lite"/>
    </source>
</evidence>
<protein>
    <submittedName>
        <fullName evidence="2">Uncharacterized protein</fullName>
    </submittedName>
</protein>
<evidence type="ECO:0000313" key="2">
    <source>
        <dbReference type="EMBL" id="KHN26362.1"/>
    </source>
</evidence>